<feature type="transmembrane region" description="Helical" evidence="1">
    <location>
        <begin position="83"/>
        <end position="102"/>
    </location>
</feature>
<keyword evidence="3" id="KW-1185">Reference proteome</keyword>
<keyword evidence="1" id="KW-1133">Transmembrane helix</keyword>
<reference evidence="2" key="1">
    <citation type="journal article" date="2021" name="Nat. Commun.">
        <title>Genetic determinants of endophytism in the Arabidopsis root mycobiome.</title>
        <authorList>
            <person name="Mesny F."/>
            <person name="Miyauchi S."/>
            <person name="Thiergart T."/>
            <person name="Pickel B."/>
            <person name="Atanasova L."/>
            <person name="Karlsson M."/>
            <person name="Huettel B."/>
            <person name="Barry K.W."/>
            <person name="Haridas S."/>
            <person name="Chen C."/>
            <person name="Bauer D."/>
            <person name="Andreopoulos W."/>
            <person name="Pangilinan J."/>
            <person name="LaButti K."/>
            <person name="Riley R."/>
            <person name="Lipzen A."/>
            <person name="Clum A."/>
            <person name="Drula E."/>
            <person name="Henrissat B."/>
            <person name="Kohler A."/>
            <person name="Grigoriev I.V."/>
            <person name="Martin F.M."/>
            <person name="Hacquard S."/>
        </authorList>
    </citation>
    <scope>NUCLEOTIDE SEQUENCE</scope>
    <source>
        <strain evidence="2">MPI-CAGE-CH-0235</strain>
    </source>
</reference>
<keyword evidence="1" id="KW-0812">Transmembrane</keyword>
<feature type="transmembrane region" description="Helical" evidence="1">
    <location>
        <begin position="245"/>
        <end position="266"/>
    </location>
</feature>
<dbReference type="Proteomes" id="UP000813444">
    <property type="component" value="Unassembled WGS sequence"/>
</dbReference>
<gene>
    <name evidence="2" type="ORF">B0I35DRAFT_441007</name>
</gene>
<feature type="transmembrane region" description="Helical" evidence="1">
    <location>
        <begin position="157"/>
        <end position="177"/>
    </location>
</feature>
<accession>A0A8K0SLC5</accession>
<dbReference type="EMBL" id="JAGPNK010000014">
    <property type="protein sequence ID" value="KAH7308927.1"/>
    <property type="molecule type" value="Genomic_DNA"/>
</dbReference>
<feature type="transmembrane region" description="Helical" evidence="1">
    <location>
        <begin position="109"/>
        <end position="137"/>
    </location>
</feature>
<comment type="caution">
    <text evidence="2">The sequence shown here is derived from an EMBL/GenBank/DDBJ whole genome shotgun (WGS) entry which is preliminary data.</text>
</comment>
<evidence type="ECO:0000256" key="1">
    <source>
        <dbReference type="SAM" id="Phobius"/>
    </source>
</evidence>
<feature type="transmembrane region" description="Helical" evidence="1">
    <location>
        <begin position="42"/>
        <end position="63"/>
    </location>
</feature>
<keyword evidence="1" id="KW-0472">Membrane</keyword>
<evidence type="ECO:0000313" key="2">
    <source>
        <dbReference type="EMBL" id="KAH7308927.1"/>
    </source>
</evidence>
<dbReference type="OrthoDB" id="5306317at2759"/>
<dbReference type="AlphaFoldDB" id="A0A8K0SLC5"/>
<proteinExistence type="predicted"/>
<feature type="transmembrane region" description="Helical" evidence="1">
    <location>
        <begin position="12"/>
        <end position="35"/>
    </location>
</feature>
<protein>
    <submittedName>
        <fullName evidence="2">Uncharacterized protein</fullName>
    </submittedName>
</protein>
<sequence>MATQVQAAFFETTYAIVSVIGLNNVFVGLIIAGIVGEFSVVLLVPIITSAGCALGNGLGYYAWGSNYPVVNRAVAAAFSNFMWMVQEAGLPFYGYAILAPVLCGIERVIFLTIFWGLVVVIFFFRIAVLVLDTRYVIINDPSPDHLALHTALVNRLHLAYFLPIAMAETVSAVFLLMRFSRTLRASKSGGLGGGGRLYRYLMRSTEIRLASLAFIGITRAISFSFRVEGSSRVEGPYPLAGQIDRFMYILGCLFPFIMLYVCPSNFDTLTFYKWPKPANS</sequence>
<evidence type="ECO:0000313" key="3">
    <source>
        <dbReference type="Proteomes" id="UP000813444"/>
    </source>
</evidence>
<organism evidence="2 3">
    <name type="scientific">Stachybotrys elegans</name>
    <dbReference type="NCBI Taxonomy" id="80388"/>
    <lineage>
        <taxon>Eukaryota</taxon>
        <taxon>Fungi</taxon>
        <taxon>Dikarya</taxon>
        <taxon>Ascomycota</taxon>
        <taxon>Pezizomycotina</taxon>
        <taxon>Sordariomycetes</taxon>
        <taxon>Hypocreomycetidae</taxon>
        <taxon>Hypocreales</taxon>
        <taxon>Stachybotryaceae</taxon>
        <taxon>Stachybotrys</taxon>
    </lineage>
</organism>
<name>A0A8K0SLC5_9HYPO</name>